<reference evidence="2" key="1">
    <citation type="journal article" date="2024" name="Front. Bioeng. Biotechnol.">
        <title>Genome-scale model development and genomic sequencing of the oleaginous clade Lipomyces.</title>
        <authorList>
            <person name="Czajka J.J."/>
            <person name="Han Y."/>
            <person name="Kim J."/>
            <person name="Mondo S.J."/>
            <person name="Hofstad B.A."/>
            <person name="Robles A."/>
            <person name="Haridas S."/>
            <person name="Riley R."/>
            <person name="LaButti K."/>
            <person name="Pangilinan J."/>
            <person name="Andreopoulos W."/>
            <person name="Lipzen A."/>
            <person name="Yan J."/>
            <person name="Wang M."/>
            <person name="Ng V."/>
            <person name="Grigoriev I.V."/>
            <person name="Spatafora J.W."/>
            <person name="Magnuson J.K."/>
            <person name="Baker S.E."/>
            <person name="Pomraning K.R."/>
        </authorList>
    </citation>
    <scope>NUCLEOTIDE SEQUENCE [LARGE SCALE GENOMIC DNA]</scope>
    <source>
        <strain evidence="2">CBS 7786</strain>
    </source>
</reference>
<dbReference type="Proteomes" id="UP001433508">
    <property type="component" value="Unassembled WGS sequence"/>
</dbReference>
<evidence type="ECO:0000313" key="2">
    <source>
        <dbReference type="Proteomes" id="UP001433508"/>
    </source>
</evidence>
<protein>
    <submittedName>
        <fullName evidence="1">Uncharacterized protein</fullName>
    </submittedName>
</protein>
<gene>
    <name evidence="1" type="ORF">V1525DRAFT_394196</name>
</gene>
<dbReference type="EMBL" id="MU971337">
    <property type="protein sequence ID" value="KAK9240887.1"/>
    <property type="molecule type" value="Genomic_DNA"/>
</dbReference>
<name>A0ACC3TAD2_LIPKO</name>
<proteinExistence type="predicted"/>
<comment type="caution">
    <text evidence="1">The sequence shown here is derived from an EMBL/GenBank/DDBJ whole genome shotgun (WGS) entry which is preliminary data.</text>
</comment>
<keyword evidence="2" id="KW-1185">Reference proteome</keyword>
<sequence length="500" mass="56966">MLVRPFNTLIALLTAVIIFLAVSILWNSNNSPPAMVPFSASSPDARLSVSVPGEPGNVNTQASPVLAPPVPATTDLAGSALDKSGSQSEPEKPVEVKVPEPERNEYGFLPAVKLGDLPNPMRIFLIENAGSHEEVFAALIYAFAQIPNSYIYEYLFRPRFNIFTILKSFNLGNLAKPRFSTSMKLDEQEPHPDIILATTCEFDVTRLQPQMSYMLGNGSYLFCTVHHADRWHRESSYKYYNAIQPWIEAGRVTFLFLSAHTKKYVEEQVVTSWDEKHRVAAEKFEVFVPVFPVEPSKKEEMSFSLQGNYESVRRDYKSIFGRFSAFEKNHPDKPQFQQLRMHLIGHGKHPEVPQDISDRVEFNEGLEFAEFYKILSESFALLPAFASDEYYDRKASSSVPASLIAGVPIVGKRQLLETYSYLTEDSMWIQGDEEDDMAVVGRILEMSPQEIDAQKDRTRNRNRAVIDDNIKKALSWAREIEYRQNRTGLEPVKEGWTWEW</sequence>
<evidence type="ECO:0000313" key="1">
    <source>
        <dbReference type="EMBL" id="KAK9240887.1"/>
    </source>
</evidence>
<accession>A0ACC3TAD2</accession>
<organism evidence="1 2">
    <name type="scientific">Lipomyces kononenkoae</name>
    <name type="common">Yeast</name>
    <dbReference type="NCBI Taxonomy" id="34357"/>
    <lineage>
        <taxon>Eukaryota</taxon>
        <taxon>Fungi</taxon>
        <taxon>Dikarya</taxon>
        <taxon>Ascomycota</taxon>
        <taxon>Saccharomycotina</taxon>
        <taxon>Lipomycetes</taxon>
        <taxon>Lipomycetales</taxon>
        <taxon>Lipomycetaceae</taxon>
        <taxon>Lipomyces</taxon>
    </lineage>
</organism>